<dbReference type="Proteomes" id="UP001060919">
    <property type="component" value="Chromosome"/>
</dbReference>
<reference evidence="2" key="1">
    <citation type="submission" date="2022-09" db="EMBL/GenBank/DDBJ databases">
        <title>Aureispira anguillicida sp. nov., isolated from Leptocephalus of Japanese eel Anguilla japonica.</title>
        <authorList>
            <person name="Yuasa K."/>
            <person name="Mekata T."/>
            <person name="Ikunari K."/>
        </authorList>
    </citation>
    <scope>NUCLEOTIDE SEQUENCE</scope>
    <source>
        <strain evidence="2">EL160426</strain>
    </source>
</reference>
<keyword evidence="3" id="KW-1185">Reference proteome</keyword>
<dbReference type="KEGG" id="aup:AsAng_0025840"/>
<protein>
    <recommendedName>
        <fullName evidence="4">Leucine rich repeat protein</fullName>
    </recommendedName>
</protein>
<dbReference type="InterPro" id="IPR032675">
    <property type="entry name" value="LRR_dom_sf"/>
</dbReference>
<evidence type="ECO:0008006" key="4">
    <source>
        <dbReference type="Google" id="ProtNLM"/>
    </source>
</evidence>
<dbReference type="SUPFAM" id="SSF52058">
    <property type="entry name" value="L domain-like"/>
    <property type="match status" value="1"/>
</dbReference>
<gene>
    <name evidence="2" type="ORF">AsAng_0025840</name>
</gene>
<evidence type="ECO:0000313" key="2">
    <source>
        <dbReference type="EMBL" id="BDS11870.1"/>
    </source>
</evidence>
<organism evidence="2 3">
    <name type="scientific">Aureispira anguillae</name>
    <dbReference type="NCBI Taxonomy" id="2864201"/>
    <lineage>
        <taxon>Bacteria</taxon>
        <taxon>Pseudomonadati</taxon>
        <taxon>Bacteroidota</taxon>
        <taxon>Saprospiria</taxon>
        <taxon>Saprospirales</taxon>
        <taxon>Saprospiraceae</taxon>
        <taxon>Aureispira</taxon>
    </lineage>
</organism>
<name>A0A915YEX0_9BACT</name>
<dbReference type="AlphaFoldDB" id="A0A915YEX0"/>
<evidence type="ECO:0000256" key="1">
    <source>
        <dbReference type="SAM" id="MobiDB-lite"/>
    </source>
</evidence>
<sequence>MDIKELAQEIETWDKNRIRNVLNEIKGSPIEVVVKERYQEILDFVKGKRLSDLINLPETIMEPKIAKKTRWKPSNISQEIIATLPIKKIDLGGKLTKKLPIWITYLNPLTIEDIDIGFNQKLLEVPPFISRCKNLKKLNLYGTAITMLPKEFKELTQLERFNFPGLLLAQEGWDFKGFDELRSLQIDSDGIEPTPALWKGLEQLSTLKNLSELLFSYYPYATIPKAWSKLSQLSNLGLEGPIGTTFFSIKYESKYYNGTPDLKSEFLSQEASAHFLKIAAIPQEDYTDTDLVFDYLESENKAQIQKGLKILENNKELKQRAEARYLHIIRVLLKNPDATIEQLVDLTNCTEVFDLIYKVTKFNKIDFSHLDKHQCRLVVDLLGALIRNVIKIEDVQAEIKELSTEEALKKWSSNKGKLIRTYIEQEFYQGLLSKGWLQKILAIFSHSRIYTISDFIFNHTNFSLANDALVLEEFYLFLLAYASSNLHLDIAQSDAPNLTAIFWAFSRIPSSNWQDTAPNFPPSPLSFERSFKFKEGDDKPWKTKAE</sequence>
<proteinExistence type="predicted"/>
<dbReference type="RefSeq" id="WP_264793007.1">
    <property type="nucleotide sequence ID" value="NZ_AP026867.1"/>
</dbReference>
<dbReference type="Gene3D" id="3.80.10.10">
    <property type="entry name" value="Ribonuclease Inhibitor"/>
    <property type="match status" value="1"/>
</dbReference>
<feature type="region of interest" description="Disordered" evidence="1">
    <location>
        <begin position="523"/>
        <end position="546"/>
    </location>
</feature>
<accession>A0A915YEX0</accession>
<feature type="compositionally biased region" description="Basic and acidic residues" evidence="1">
    <location>
        <begin position="529"/>
        <end position="546"/>
    </location>
</feature>
<evidence type="ECO:0000313" key="3">
    <source>
        <dbReference type="Proteomes" id="UP001060919"/>
    </source>
</evidence>
<dbReference type="EMBL" id="AP026867">
    <property type="protein sequence ID" value="BDS11870.1"/>
    <property type="molecule type" value="Genomic_DNA"/>
</dbReference>